<evidence type="ECO:0000259" key="2">
    <source>
        <dbReference type="Pfam" id="PF13635"/>
    </source>
</evidence>
<dbReference type="STRING" id="28200.GCA_001572935_01253"/>
<organism evidence="3 4">
    <name type="scientific">Aliarcobacter skirrowii</name>
    <dbReference type="NCBI Taxonomy" id="28200"/>
    <lineage>
        <taxon>Bacteria</taxon>
        <taxon>Pseudomonadati</taxon>
        <taxon>Campylobacterota</taxon>
        <taxon>Epsilonproteobacteria</taxon>
        <taxon>Campylobacterales</taxon>
        <taxon>Arcobacteraceae</taxon>
        <taxon>Aliarcobacter</taxon>
    </lineage>
</organism>
<feature type="domain" description="AAA" evidence="1">
    <location>
        <begin position="40"/>
        <end position="174"/>
    </location>
</feature>
<dbReference type="Pfam" id="PF13635">
    <property type="entry name" value="DUF4143"/>
    <property type="match status" value="1"/>
</dbReference>
<name>A0A2U2BZY9_9BACT</name>
<feature type="domain" description="DUF4143" evidence="2">
    <location>
        <begin position="233"/>
        <end position="368"/>
    </location>
</feature>
<dbReference type="SUPFAM" id="SSF52540">
    <property type="entry name" value="P-loop containing nucleoside triphosphate hydrolases"/>
    <property type="match status" value="1"/>
</dbReference>
<dbReference type="PANTHER" id="PTHR33295:SF18">
    <property type="entry name" value="AAA+ ATPASE DOMAIN-CONTAINING PROTEIN"/>
    <property type="match status" value="1"/>
</dbReference>
<dbReference type="InterPro" id="IPR041682">
    <property type="entry name" value="AAA_14"/>
</dbReference>
<sequence>MEKLEILEVLNDWNYWNRDLPKTISRDYYDKKINSFIKNDEIVVLKGIRRCGKSTLLVNQIKILCDEGIDKNDILFVNLEDPRFTNCLNVELLSKIKDVYLEYLNPSKKPYIFLDEIQNIQDWEKWVNKEYELKLSNIVITGSNSSMLSKEIATNLSGRYLSVEVFPLSFKEFLHFKDIKISSKLDFVDKKIELNRAFEEYLEFGSFPKVLDYDKNSKKELLNTYKESILLNDIVARYKLNNFTILEEISAFLLSNSGIIQSITKIKNSFKISFDMARDYIEYLKNAYMIFEIKKFDYSLRKQNLNDKKYYSADLGLSNLYRVANLKFKGSNLETIVALELLRRGFEIYYYKTQNGLEIDFVVVKNNKIEKLIQVSKSLENDKTKKRELEVFKKTVDELNLVDVKSIIISEDKSSKFLYNEQEIEVKNILEWLNFD</sequence>
<dbReference type="Proteomes" id="UP000245014">
    <property type="component" value="Unassembled WGS sequence"/>
</dbReference>
<comment type="caution">
    <text evidence="3">The sequence shown here is derived from an EMBL/GenBank/DDBJ whole genome shotgun (WGS) entry which is preliminary data.</text>
</comment>
<evidence type="ECO:0000259" key="1">
    <source>
        <dbReference type="Pfam" id="PF13173"/>
    </source>
</evidence>
<evidence type="ECO:0000313" key="3">
    <source>
        <dbReference type="EMBL" id="PWE20987.1"/>
    </source>
</evidence>
<dbReference type="Pfam" id="PF13173">
    <property type="entry name" value="AAA_14"/>
    <property type="match status" value="1"/>
</dbReference>
<gene>
    <name evidence="3" type="ORF">DF188_07345</name>
</gene>
<dbReference type="InterPro" id="IPR027417">
    <property type="entry name" value="P-loop_NTPase"/>
</dbReference>
<reference evidence="3 4" key="1">
    <citation type="submission" date="2018-05" db="EMBL/GenBank/DDBJ databases">
        <title>Antimicrobial susceptibility testing and genomic analysis of Arcobacter skirrowii strains and one Arcobacter butzleri isolated from German poultry farms.</title>
        <authorList>
            <person name="Haenel I."/>
            <person name="Hotzel H."/>
            <person name="Tomaso H."/>
            <person name="Busch A."/>
        </authorList>
    </citation>
    <scope>NUCLEOTIDE SEQUENCE [LARGE SCALE GENOMIC DNA]</scope>
    <source>
        <strain evidence="4">v</strain>
    </source>
</reference>
<accession>A0A2U2BZY9</accession>
<dbReference type="RefSeq" id="WP_109066520.1">
    <property type="nucleotide sequence ID" value="NZ_QEYG01000069.1"/>
</dbReference>
<dbReference type="InterPro" id="IPR025420">
    <property type="entry name" value="DUF4143"/>
</dbReference>
<evidence type="ECO:0000313" key="4">
    <source>
        <dbReference type="Proteomes" id="UP000245014"/>
    </source>
</evidence>
<proteinExistence type="predicted"/>
<dbReference type="AlphaFoldDB" id="A0A2U2BZY9"/>
<dbReference type="PANTHER" id="PTHR33295">
    <property type="entry name" value="ATPASE"/>
    <property type="match status" value="1"/>
</dbReference>
<protein>
    <submittedName>
        <fullName evidence="3">ATPase</fullName>
    </submittedName>
</protein>
<dbReference type="EMBL" id="QEYI01000005">
    <property type="protein sequence ID" value="PWE20987.1"/>
    <property type="molecule type" value="Genomic_DNA"/>
</dbReference>